<dbReference type="InterPro" id="IPR025286">
    <property type="entry name" value="MOFRL_assoc_dom"/>
</dbReference>
<protein>
    <recommendedName>
        <fullName evidence="8">Glycerate kinase</fullName>
    </recommendedName>
</protein>
<dbReference type="FunFam" id="3.40.1480.10:FF:000002">
    <property type="entry name" value="Glycerate kinase"/>
    <property type="match status" value="1"/>
</dbReference>
<sequence length="442" mass="47046">MDTKKLRDDALAIFNAGVKAVDPVDAIKRYLKLEDGILSVENRTYDLANYKGVYIIGAGKASAAMAQPLEDILGDRIKAGAVNVKYGHAAQLKIIRVNEAGHPIPDEAGLKGTKQIIQLLQQTGDKDLVICLLSGGGSALLPCPVDELTLENKQQVTKLLLEAGATIQEINAVRKHISRIKGGQLARLVYPSTLISLILSDVVGDKLDSIASGPNVPDTSTFSDCQHILDKYSIKQKIPAAVLEHLERGASGEIKETPKADDPVFKKTQNVIIGSNILAVKAAMKKAQELKYHSLILSSFIEGETREVAKVHAAVAKEILSTGSPVPRPACVISGGETTVTIRGKGLGGRNQEFALAAAIEIDGLEDVVILCGGTDGTDGPTDAAGALADGKTVRRAIAQGLNAEFHLRENDSYHFFEPIGDLLITGPTYTNVMDLRLVLVG</sequence>
<evidence type="ECO:0000256" key="1">
    <source>
        <dbReference type="ARBA" id="ARBA00022679"/>
    </source>
</evidence>
<dbReference type="SUPFAM" id="SSF82544">
    <property type="entry name" value="GckA/TtuD-like"/>
    <property type="match status" value="1"/>
</dbReference>
<reference evidence="7" key="1">
    <citation type="journal article" date="2015" name="Nature">
        <title>Complex archaea that bridge the gap between prokaryotes and eukaryotes.</title>
        <authorList>
            <person name="Spang A."/>
            <person name="Saw J.H."/>
            <person name="Jorgensen S.L."/>
            <person name="Zaremba-Niedzwiedzka K."/>
            <person name="Martijn J."/>
            <person name="Lind A.E."/>
            <person name="van Eijk R."/>
            <person name="Schleper C."/>
            <person name="Guy L."/>
            <person name="Ettema T.J."/>
        </authorList>
    </citation>
    <scope>NUCLEOTIDE SEQUENCE</scope>
</reference>
<dbReference type="GO" id="GO:0008887">
    <property type="term" value="F:glycerate kinase activity"/>
    <property type="evidence" value="ECO:0007669"/>
    <property type="project" value="InterPro"/>
</dbReference>
<keyword evidence="4" id="KW-0067">ATP-binding</keyword>
<dbReference type="GO" id="GO:0005737">
    <property type="term" value="C:cytoplasm"/>
    <property type="evidence" value="ECO:0007669"/>
    <property type="project" value="TreeGrafter"/>
</dbReference>
<name>A0A0F9UGS9_9ZZZZ</name>
<comment type="caution">
    <text evidence="7">The sequence shown here is derived from an EMBL/GenBank/DDBJ whole genome shotgun (WGS) entry which is preliminary data.</text>
</comment>
<keyword evidence="1" id="KW-0808">Transferase</keyword>
<feature type="domain" description="MOFRL" evidence="5">
    <location>
        <begin position="330"/>
        <end position="435"/>
    </location>
</feature>
<dbReference type="InterPro" id="IPR038614">
    <property type="entry name" value="GK_N_sf"/>
</dbReference>
<dbReference type="InterPro" id="IPR039760">
    <property type="entry name" value="MOFRL_protein"/>
</dbReference>
<evidence type="ECO:0000313" key="7">
    <source>
        <dbReference type="EMBL" id="KKN60441.1"/>
    </source>
</evidence>
<evidence type="ECO:0000259" key="6">
    <source>
        <dbReference type="Pfam" id="PF13660"/>
    </source>
</evidence>
<dbReference type="Pfam" id="PF13660">
    <property type="entry name" value="DUF4147"/>
    <property type="match status" value="1"/>
</dbReference>
<feature type="domain" description="MOFRL-associated" evidence="6">
    <location>
        <begin position="10"/>
        <end position="247"/>
    </location>
</feature>
<dbReference type="FunFam" id="3.40.50.10180:FF:000001">
    <property type="entry name" value="Glycerate kinase"/>
    <property type="match status" value="1"/>
</dbReference>
<evidence type="ECO:0000259" key="5">
    <source>
        <dbReference type="Pfam" id="PF05161"/>
    </source>
</evidence>
<organism evidence="7">
    <name type="scientific">marine sediment metagenome</name>
    <dbReference type="NCBI Taxonomy" id="412755"/>
    <lineage>
        <taxon>unclassified sequences</taxon>
        <taxon>metagenomes</taxon>
        <taxon>ecological metagenomes</taxon>
    </lineage>
</organism>
<evidence type="ECO:0000256" key="2">
    <source>
        <dbReference type="ARBA" id="ARBA00022741"/>
    </source>
</evidence>
<keyword evidence="3" id="KW-0418">Kinase</keyword>
<dbReference type="EMBL" id="LAZR01000696">
    <property type="protein sequence ID" value="KKN60441.1"/>
    <property type="molecule type" value="Genomic_DNA"/>
</dbReference>
<gene>
    <name evidence="7" type="ORF">LCGC14_0531990</name>
</gene>
<dbReference type="AlphaFoldDB" id="A0A0F9UGS9"/>
<keyword evidence="2" id="KW-0547">Nucleotide-binding</keyword>
<dbReference type="GO" id="GO:0005524">
    <property type="term" value="F:ATP binding"/>
    <property type="evidence" value="ECO:0007669"/>
    <property type="project" value="UniProtKB-KW"/>
</dbReference>
<accession>A0A0F9UGS9</accession>
<evidence type="ECO:0000256" key="4">
    <source>
        <dbReference type="ARBA" id="ARBA00022840"/>
    </source>
</evidence>
<proteinExistence type="predicted"/>
<dbReference type="InterPro" id="IPR007835">
    <property type="entry name" value="MOFRL"/>
</dbReference>
<dbReference type="PANTHER" id="PTHR12227">
    <property type="entry name" value="GLYCERATE KINASE"/>
    <property type="match status" value="1"/>
</dbReference>
<evidence type="ECO:0000256" key="3">
    <source>
        <dbReference type="ARBA" id="ARBA00022777"/>
    </source>
</evidence>
<dbReference type="Pfam" id="PF05161">
    <property type="entry name" value="MOFRL"/>
    <property type="match status" value="1"/>
</dbReference>
<evidence type="ECO:0008006" key="8">
    <source>
        <dbReference type="Google" id="ProtNLM"/>
    </source>
</evidence>
<dbReference type="InterPro" id="IPR037035">
    <property type="entry name" value="GK-like_C_sf"/>
</dbReference>
<dbReference type="PANTHER" id="PTHR12227:SF0">
    <property type="entry name" value="GLYCERATE KINASE"/>
    <property type="match status" value="1"/>
</dbReference>
<dbReference type="Gene3D" id="3.40.1480.10">
    <property type="entry name" value="MOFRL domain"/>
    <property type="match status" value="1"/>
</dbReference>
<dbReference type="Gene3D" id="3.40.50.10180">
    <property type="entry name" value="Glycerate kinase, MOFRL-like N-terminal domain"/>
    <property type="match status" value="1"/>
</dbReference>